<keyword evidence="4 5" id="KW-0472">Membrane</keyword>
<feature type="transmembrane region" description="Helical" evidence="5">
    <location>
        <begin position="536"/>
        <end position="567"/>
    </location>
</feature>
<feature type="transmembrane region" description="Helical" evidence="5">
    <location>
        <begin position="493"/>
        <end position="516"/>
    </location>
</feature>
<dbReference type="Pfam" id="PF13416">
    <property type="entry name" value="SBP_bac_8"/>
    <property type="match status" value="1"/>
</dbReference>
<dbReference type="EMBL" id="MCFH01000047">
    <property type="protein sequence ID" value="ORX44203.1"/>
    <property type="molecule type" value="Genomic_DNA"/>
</dbReference>
<evidence type="ECO:0000256" key="4">
    <source>
        <dbReference type="ARBA" id="ARBA00023136"/>
    </source>
</evidence>
<sequence>MVNEFNAYSNTHHLNITVKLNLLTRNNMTYSVTDYGSYIEAILNKKNSARKYDLYFYDNVYLPKYGKYLMDLKNELSISHINMYNQKIVSESCIYQDKLVGLPIKIGFTVLYSNEKILNKYNKRIPKTWSELLETGKYILKKEREANNTDFLAYNGLFDNSEHGSCSIYELIYSYRESLNDPYPELSSETAINALKMMKKIKEEISSDEFFLSGDYITSAKLFSEESLFIKFWIFLAPQIYLIPYKTSLLPGVKEGISGASLTGYNLGILNDMEKERKKAAVTTFKFMTSKEMQRRFILDNLIFSGIPSLYDEEEVCKIANCSLYKSLQFIGRPNTKTENYDDYSEKYRKHIYEFLYGNTSAEEALQAVEDITKVYYLSYDKNESWIGWISMIIMSIIIIFYLLSILFLFHEKLNPFFEFLPKGLWIVCIMGSILILSSGYTKLGKLTFMKCHLEVFFLSIGFTFNFIPILYKLINTIPLKQEETKNIRHHKYLFILSFIIFDLFLNSLLFIHYPFEVTVRVIESGNNFEICTIKHTIGILILIISVAFKTSIIILMSVLIFLVWNVHTLFNDYRCISPSLYVNVLSVILLLIIQNLHINNYILNSILQQIIYTLISVSNYIFLYGCRILFFLFQKQNFKLPMQQQQQAQTTNKNQNKNKSKFYCTFSSKIQSSEDYINEHDTFSKD</sequence>
<feature type="transmembrane region" description="Helical" evidence="5">
    <location>
        <begin position="453"/>
        <end position="472"/>
    </location>
</feature>
<comment type="caution">
    <text evidence="7">The sequence shown here is derived from an EMBL/GenBank/DDBJ whole genome shotgun (WGS) entry which is preliminary data.</text>
</comment>
<feature type="transmembrane region" description="Helical" evidence="5">
    <location>
        <begin position="386"/>
        <end position="408"/>
    </location>
</feature>
<evidence type="ECO:0000256" key="5">
    <source>
        <dbReference type="SAM" id="Phobius"/>
    </source>
</evidence>
<evidence type="ECO:0000256" key="1">
    <source>
        <dbReference type="ARBA" id="ARBA00004141"/>
    </source>
</evidence>
<comment type="subcellular location">
    <subcellularLocation>
        <location evidence="1">Membrane</location>
        <topology evidence="1">Multi-pass membrane protein</topology>
    </subcellularLocation>
</comment>
<dbReference type="OrthoDB" id="2118873at2759"/>
<feature type="transmembrane region" description="Helical" evidence="5">
    <location>
        <begin position="611"/>
        <end position="634"/>
    </location>
</feature>
<name>A0A1Y1UZP3_9FUNG</name>
<dbReference type="STRING" id="1754191.A0A1Y1UZP3"/>
<dbReference type="Gene3D" id="3.40.190.10">
    <property type="entry name" value="Periplasmic binding protein-like II"/>
    <property type="match status" value="2"/>
</dbReference>
<dbReference type="GO" id="GO:0016020">
    <property type="term" value="C:membrane"/>
    <property type="evidence" value="ECO:0007669"/>
    <property type="project" value="UniProtKB-SubCell"/>
</dbReference>
<dbReference type="PANTHER" id="PTHR43649:SF12">
    <property type="entry name" value="DIACETYLCHITOBIOSE BINDING PROTEIN DASA"/>
    <property type="match status" value="1"/>
</dbReference>
<evidence type="ECO:0000313" key="8">
    <source>
        <dbReference type="Proteomes" id="UP000193719"/>
    </source>
</evidence>
<dbReference type="Proteomes" id="UP000193719">
    <property type="component" value="Unassembled WGS sequence"/>
</dbReference>
<evidence type="ECO:0000256" key="2">
    <source>
        <dbReference type="ARBA" id="ARBA00022692"/>
    </source>
</evidence>
<evidence type="ECO:0000313" key="7">
    <source>
        <dbReference type="EMBL" id="ORX44203.1"/>
    </source>
</evidence>
<reference evidence="7 8" key="1">
    <citation type="submission" date="2016-08" db="EMBL/GenBank/DDBJ databases">
        <title>Genomes of anaerobic fungi encode conserved fungal cellulosomes for biomass hydrolysis.</title>
        <authorList>
            <consortium name="DOE Joint Genome Institute"/>
            <person name="Haitjema C.H."/>
            <person name="Gilmore S.P."/>
            <person name="Henske J.K."/>
            <person name="Solomon K.V."/>
            <person name="De Groot R."/>
            <person name="Kuo A."/>
            <person name="Mondo S.J."/>
            <person name="Salamov A.A."/>
            <person name="Labutti K."/>
            <person name="Zhao Z."/>
            <person name="Chiniquy J."/>
            <person name="Barry K."/>
            <person name="Brewer H.M."/>
            <person name="Purvine S.O."/>
            <person name="Wright A.T."/>
            <person name="Boxma B."/>
            <person name="Van Alen T."/>
            <person name="Hackstein J.H."/>
            <person name="Baker S.E."/>
            <person name="Grigoriev I.V."/>
            <person name="O'Malley M.A."/>
        </authorList>
    </citation>
    <scope>NUCLEOTIDE SEQUENCE [LARGE SCALE GENOMIC DNA]</scope>
    <source>
        <strain evidence="8">finn</strain>
    </source>
</reference>
<keyword evidence="2 5" id="KW-0812">Transmembrane</keyword>
<organism evidence="7 8">
    <name type="scientific">Piromyces finnis</name>
    <dbReference type="NCBI Taxonomy" id="1754191"/>
    <lineage>
        <taxon>Eukaryota</taxon>
        <taxon>Fungi</taxon>
        <taxon>Fungi incertae sedis</taxon>
        <taxon>Chytridiomycota</taxon>
        <taxon>Chytridiomycota incertae sedis</taxon>
        <taxon>Neocallimastigomycetes</taxon>
        <taxon>Neocallimastigales</taxon>
        <taxon>Neocallimastigaceae</taxon>
        <taxon>Piromyces</taxon>
    </lineage>
</organism>
<keyword evidence="3 5" id="KW-1133">Transmembrane helix</keyword>
<feature type="domain" description="G-protein coupled receptors family 3 profile" evidence="6">
    <location>
        <begin position="388"/>
        <end position="620"/>
    </location>
</feature>
<protein>
    <submittedName>
        <fullName evidence="7">Periplasmic binding protein-like II</fullName>
    </submittedName>
</protein>
<dbReference type="GO" id="GO:0004930">
    <property type="term" value="F:G protein-coupled receptor activity"/>
    <property type="evidence" value="ECO:0007669"/>
    <property type="project" value="InterPro"/>
</dbReference>
<dbReference type="PANTHER" id="PTHR43649">
    <property type="entry name" value="ARABINOSE-BINDING PROTEIN-RELATED"/>
    <property type="match status" value="1"/>
</dbReference>
<evidence type="ECO:0000259" key="6">
    <source>
        <dbReference type="Pfam" id="PF00003"/>
    </source>
</evidence>
<proteinExistence type="predicted"/>
<gene>
    <name evidence="7" type="ORF">BCR36DRAFT_415232</name>
</gene>
<dbReference type="InterPro" id="IPR050490">
    <property type="entry name" value="Bact_solute-bd_prot1"/>
</dbReference>
<feature type="transmembrane region" description="Helical" evidence="5">
    <location>
        <begin position="579"/>
        <end position="599"/>
    </location>
</feature>
<keyword evidence="8" id="KW-1185">Reference proteome</keyword>
<evidence type="ECO:0000256" key="3">
    <source>
        <dbReference type="ARBA" id="ARBA00022989"/>
    </source>
</evidence>
<feature type="transmembrane region" description="Helical" evidence="5">
    <location>
        <begin position="420"/>
        <end position="441"/>
    </location>
</feature>
<dbReference type="InterPro" id="IPR006059">
    <property type="entry name" value="SBP"/>
</dbReference>
<dbReference type="SUPFAM" id="SSF53850">
    <property type="entry name" value="Periplasmic binding protein-like II"/>
    <property type="match status" value="1"/>
</dbReference>
<dbReference type="AlphaFoldDB" id="A0A1Y1UZP3"/>
<reference evidence="7 8" key="2">
    <citation type="submission" date="2016-08" db="EMBL/GenBank/DDBJ databases">
        <title>Pervasive Adenine N6-methylation of Active Genes in Fungi.</title>
        <authorList>
            <consortium name="DOE Joint Genome Institute"/>
            <person name="Mondo S.J."/>
            <person name="Dannebaum R.O."/>
            <person name="Kuo R.C."/>
            <person name="Labutti K."/>
            <person name="Haridas S."/>
            <person name="Kuo A."/>
            <person name="Salamov A."/>
            <person name="Ahrendt S.R."/>
            <person name="Lipzen A."/>
            <person name="Sullivan W."/>
            <person name="Andreopoulos W.B."/>
            <person name="Clum A."/>
            <person name="Lindquist E."/>
            <person name="Daum C."/>
            <person name="Ramamoorthy G.K."/>
            <person name="Gryganskyi A."/>
            <person name="Culley D."/>
            <person name="Magnuson J.K."/>
            <person name="James T.Y."/>
            <person name="O'Malley M.A."/>
            <person name="Stajich J.E."/>
            <person name="Spatafora J.W."/>
            <person name="Visel A."/>
            <person name="Grigoriev I.V."/>
        </authorList>
    </citation>
    <scope>NUCLEOTIDE SEQUENCE [LARGE SCALE GENOMIC DNA]</scope>
    <source>
        <strain evidence="8">finn</strain>
    </source>
</reference>
<dbReference type="Pfam" id="PF00003">
    <property type="entry name" value="7tm_3"/>
    <property type="match status" value="1"/>
</dbReference>
<accession>A0A1Y1UZP3</accession>
<dbReference type="InterPro" id="IPR017978">
    <property type="entry name" value="GPCR_3_C"/>
</dbReference>